<evidence type="ECO:0000259" key="4">
    <source>
        <dbReference type="Pfam" id="PF22381"/>
    </source>
</evidence>
<evidence type="ECO:0000313" key="5">
    <source>
        <dbReference type="EMBL" id="KKB25315.1"/>
    </source>
</evidence>
<evidence type="ECO:0000256" key="3">
    <source>
        <dbReference type="ARBA" id="ARBA00023163"/>
    </source>
</evidence>
<keyword evidence="1" id="KW-0805">Transcription regulation</keyword>
<comment type="caution">
    <text evidence="5">The sequence shown here is derived from an EMBL/GenBank/DDBJ whole genome shotgun (WGS) entry which is preliminary data.</text>
</comment>
<proteinExistence type="predicted"/>
<gene>
    <name evidence="5" type="ORF">VV61_06885</name>
</gene>
<evidence type="ECO:0000256" key="2">
    <source>
        <dbReference type="ARBA" id="ARBA00023125"/>
    </source>
</evidence>
<organism evidence="5 6">
    <name type="scientific">Staphylococcus carnosus</name>
    <dbReference type="NCBI Taxonomy" id="1281"/>
    <lineage>
        <taxon>Bacteria</taxon>
        <taxon>Bacillati</taxon>
        <taxon>Bacillota</taxon>
        <taxon>Bacilli</taxon>
        <taxon>Bacillales</taxon>
        <taxon>Staphylococcaceae</taxon>
        <taxon>Staphylococcus</taxon>
    </lineage>
</organism>
<protein>
    <submittedName>
        <fullName evidence="5">Accessory regulator A</fullName>
    </submittedName>
</protein>
<dbReference type="GO" id="GO:0003677">
    <property type="term" value="F:DNA binding"/>
    <property type="evidence" value="ECO:0007669"/>
    <property type="project" value="UniProtKB-KW"/>
</dbReference>
<dbReference type="InterPro" id="IPR055166">
    <property type="entry name" value="Transc_reg_Sar_Rot_HTH"/>
</dbReference>
<evidence type="ECO:0000256" key="1">
    <source>
        <dbReference type="ARBA" id="ARBA00023015"/>
    </source>
</evidence>
<dbReference type="NCBIfam" id="TIGR01889">
    <property type="entry name" value="Staph_reg_Sar"/>
    <property type="match status" value="1"/>
</dbReference>
<reference evidence="5 6" key="1">
    <citation type="submission" date="2015-03" db="EMBL/GenBank/DDBJ databases">
        <title>Draft Genome Sequence of S. carnosus subsp. utilis LTH 7013, Isolated from South Tirolean Ham.</title>
        <authorList>
            <person name="Mueller A."/>
            <person name="Huptas C."/>
            <person name="Wenning M."/>
            <person name="Weiss A."/>
            <person name="Schmidt H."/>
        </authorList>
    </citation>
    <scope>NUCLEOTIDE SEQUENCE [LARGE SCALE GENOMIC DNA]</scope>
    <source>
        <strain evidence="5 6">LTH7013</strain>
    </source>
</reference>
<dbReference type="GO" id="GO:0006355">
    <property type="term" value="P:regulation of DNA-templated transcription"/>
    <property type="evidence" value="ECO:0007669"/>
    <property type="project" value="InterPro"/>
</dbReference>
<dbReference type="EMBL" id="LAIU01000004">
    <property type="protein sequence ID" value="KKB25315.1"/>
    <property type="molecule type" value="Genomic_DNA"/>
</dbReference>
<sequence length="118" mass="13792">MENKIVINDLSKFVTVAQKVREITAHIKSEQQISFEELFILNYIQNSEKDRSEFNVKEIIQLSHLKPYFISKAIQKLKERGLLSKKRNKNDERTVILVVDAAQRQEIESLCNAISKIF</sequence>
<dbReference type="Pfam" id="PF22381">
    <property type="entry name" value="Staph_reg_Sar_Rot"/>
    <property type="match status" value="1"/>
</dbReference>
<dbReference type="Proteomes" id="UP000033530">
    <property type="component" value="Unassembled WGS sequence"/>
</dbReference>
<keyword evidence="2" id="KW-0238">DNA-binding</keyword>
<dbReference type="InterPro" id="IPR010166">
    <property type="entry name" value="SarA/Rot_dom"/>
</dbReference>
<dbReference type="InterPro" id="IPR036390">
    <property type="entry name" value="WH_DNA-bd_sf"/>
</dbReference>
<dbReference type="Gene3D" id="1.10.10.10">
    <property type="entry name" value="Winged helix-like DNA-binding domain superfamily/Winged helix DNA-binding domain"/>
    <property type="match status" value="1"/>
</dbReference>
<feature type="domain" description="Transcriptional regulator SarA/SarZ/Rot-like helix-turn-helix" evidence="4">
    <location>
        <begin position="25"/>
        <end position="109"/>
    </location>
</feature>
<dbReference type="InterPro" id="IPR036388">
    <property type="entry name" value="WH-like_DNA-bd_sf"/>
</dbReference>
<dbReference type="RefSeq" id="WP_046099969.1">
    <property type="nucleotide sequence ID" value="NZ_BKAP01000010.1"/>
</dbReference>
<dbReference type="AlphaFoldDB" id="A0AAJ0JPF3"/>
<accession>A0AAJ0JPF3</accession>
<dbReference type="SUPFAM" id="SSF46785">
    <property type="entry name" value="Winged helix' DNA-binding domain"/>
    <property type="match status" value="1"/>
</dbReference>
<keyword evidence="3" id="KW-0804">Transcription</keyword>
<evidence type="ECO:0000313" key="6">
    <source>
        <dbReference type="Proteomes" id="UP000033530"/>
    </source>
</evidence>
<name>A0AAJ0JPF3_STACA</name>